<feature type="domain" description="MADS-box" evidence="6">
    <location>
        <begin position="34"/>
        <end position="68"/>
    </location>
</feature>
<evidence type="ECO:0000256" key="5">
    <source>
        <dbReference type="ARBA" id="ARBA00023242"/>
    </source>
</evidence>
<comment type="subcellular location">
    <subcellularLocation>
        <location evidence="1">Nucleus</location>
    </subcellularLocation>
</comment>
<protein>
    <recommendedName>
        <fullName evidence="6">MADS-box domain-containing protein</fullName>
    </recommendedName>
</protein>
<evidence type="ECO:0000256" key="3">
    <source>
        <dbReference type="ARBA" id="ARBA00023125"/>
    </source>
</evidence>
<gene>
    <name evidence="7" type="ORF">ES288_D07G189400v1</name>
</gene>
<keyword evidence="5" id="KW-0539">Nucleus</keyword>
<keyword evidence="3" id="KW-0238">DNA-binding</keyword>
<evidence type="ECO:0000256" key="1">
    <source>
        <dbReference type="ARBA" id="ARBA00004123"/>
    </source>
</evidence>
<dbReference type="Gene3D" id="3.40.1810.10">
    <property type="entry name" value="Transcription factor, MADS-box"/>
    <property type="match status" value="1"/>
</dbReference>
<dbReference type="InterPro" id="IPR002100">
    <property type="entry name" value="TF_MADSbox"/>
</dbReference>
<dbReference type="AlphaFoldDB" id="A0A5D2BX89"/>
<dbReference type="InterPro" id="IPR036879">
    <property type="entry name" value="TF_MADSbox_sf"/>
</dbReference>
<dbReference type="GO" id="GO:0003677">
    <property type="term" value="F:DNA binding"/>
    <property type="evidence" value="ECO:0007669"/>
    <property type="project" value="UniProtKB-KW"/>
</dbReference>
<dbReference type="GO" id="GO:0005634">
    <property type="term" value="C:nucleus"/>
    <property type="evidence" value="ECO:0007669"/>
    <property type="project" value="UniProtKB-SubCell"/>
</dbReference>
<dbReference type="PROSITE" id="PS50066">
    <property type="entry name" value="MADS_BOX_2"/>
    <property type="match status" value="1"/>
</dbReference>
<dbReference type="Proteomes" id="UP000323506">
    <property type="component" value="Chromosome D07"/>
</dbReference>
<sequence length="80" mass="8928">MPLLRDLLPTFSRALPIFPFLLINCINNWYGECGSNSQPEELTVICDVDVPVIIFSSTGKFFGFFNSGSKAVDEKHAEET</sequence>
<evidence type="ECO:0000259" key="6">
    <source>
        <dbReference type="PROSITE" id="PS50066"/>
    </source>
</evidence>
<evidence type="ECO:0000256" key="2">
    <source>
        <dbReference type="ARBA" id="ARBA00023015"/>
    </source>
</evidence>
<keyword evidence="4" id="KW-0804">Transcription</keyword>
<dbReference type="SUPFAM" id="SSF55455">
    <property type="entry name" value="SRF-like"/>
    <property type="match status" value="1"/>
</dbReference>
<evidence type="ECO:0000313" key="7">
    <source>
        <dbReference type="EMBL" id="TYG61941.1"/>
    </source>
</evidence>
<accession>A0A5D2BX89</accession>
<keyword evidence="2" id="KW-0805">Transcription regulation</keyword>
<reference evidence="7 8" key="1">
    <citation type="submission" date="2019-06" db="EMBL/GenBank/DDBJ databases">
        <title>WGS assembly of Gossypium darwinii.</title>
        <authorList>
            <person name="Chen Z.J."/>
            <person name="Sreedasyam A."/>
            <person name="Ando A."/>
            <person name="Song Q."/>
            <person name="De L."/>
            <person name="Hulse-Kemp A."/>
            <person name="Ding M."/>
            <person name="Ye W."/>
            <person name="Kirkbride R."/>
            <person name="Jenkins J."/>
            <person name="Plott C."/>
            <person name="Lovell J."/>
            <person name="Lin Y.-M."/>
            <person name="Vaughn R."/>
            <person name="Liu B."/>
            <person name="Li W."/>
            <person name="Simpson S."/>
            <person name="Scheffler B."/>
            <person name="Saski C."/>
            <person name="Grover C."/>
            <person name="Hu G."/>
            <person name="Conover J."/>
            <person name="Carlson J."/>
            <person name="Shu S."/>
            <person name="Boston L."/>
            <person name="Williams M."/>
            <person name="Peterson D."/>
            <person name="Mcgee K."/>
            <person name="Jones D."/>
            <person name="Wendel J."/>
            <person name="Stelly D."/>
            <person name="Grimwood J."/>
            <person name="Schmutz J."/>
        </authorList>
    </citation>
    <scope>NUCLEOTIDE SEQUENCE [LARGE SCALE GENOMIC DNA]</scope>
    <source>
        <strain evidence="7">1808015.09</strain>
    </source>
</reference>
<name>A0A5D2BX89_GOSDA</name>
<evidence type="ECO:0000256" key="4">
    <source>
        <dbReference type="ARBA" id="ARBA00023163"/>
    </source>
</evidence>
<proteinExistence type="predicted"/>
<evidence type="ECO:0000313" key="8">
    <source>
        <dbReference type="Proteomes" id="UP000323506"/>
    </source>
</evidence>
<organism evidence="7 8">
    <name type="scientific">Gossypium darwinii</name>
    <name type="common">Darwin's cotton</name>
    <name type="synonym">Gossypium barbadense var. darwinii</name>
    <dbReference type="NCBI Taxonomy" id="34276"/>
    <lineage>
        <taxon>Eukaryota</taxon>
        <taxon>Viridiplantae</taxon>
        <taxon>Streptophyta</taxon>
        <taxon>Embryophyta</taxon>
        <taxon>Tracheophyta</taxon>
        <taxon>Spermatophyta</taxon>
        <taxon>Magnoliopsida</taxon>
        <taxon>eudicotyledons</taxon>
        <taxon>Gunneridae</taxon>
        <taxon>Pentapetalae</taxon>
        <taxon>rosids</taxon>
        <taxon>malvids</taxon>
        <taxon>Malvales</taxon>
        <taxon>Malvaceae</taxon>
        <taxon>Malvoideae</taxon>
        <taxon>Gossypium</taxon>
    </lineage>
</organism>
<dbReference type="EMBL" id="CM017707">
    <property type="protein sequence ID" value="TYG61941.1"/>
    <property type="molecule type" value="Genomic_DNA"/>
</dbReference>
<dbReference type="GO" id="GO:0046983">
    <property type="term" value="F:protein dimerization activity"/>
    <property type="evidence" value="ECO:0007669"/>
    <property type="project" value="InterPro"/>
</dbReference>
<keyword evidence="8" id="KW-1185">Reference proteome</keyword>